<dbReference type="OMA" id="WRTKCSF"/>
<organism evidence="2">
    <name type="scientific">Eucalyptus grandis</name>
    <name type="common">Flooded gum</name>
    <dbReference type="NCBI Taxonomy" id="71139"/>
    <lineage>
        <taxon>Eukaryota</taxon>
        <taxon>Viridiplantae</taxon>
        <taxon>Streptophyta</taxon>
        <taxon>Embryophyta</taxon>
        <taxon>Tracheophyta</taxon>
        <taxon>Spermatophyta</taxon>
        <taxon>Magnoliopsida</taxon>
        <taxon>eudicotyledons</taxon>
        <taxon>Gunneridae</taxon>
        <taxon>Pentapetalae</taxon>
        <taxon>rosids</taxon>
        <taxon>malvids</taxon>
        <taxon>Myrtales</taxon>
        <taxon>Myrtaceae</taxon>
        <taxon>Myrtoideae</taxon>
        <taxon>Eucalypteae</taxon>
        <taxon>Eucalyptus</taxon>
    </lineage>
</organism>
<feature type="domain" description="DUF4283" evidence="1">
    <location>
        <begin position="32"/>
        <end position="81"/>
    </location>
</feature>
<dbReference type="PANTHER" id="PTHR31286">
    <property type="entry name" value="GLYCINE-RICH CELL WALL STRUCTURAL PROTEIN 1.8-LIKE"/>
    <property type="match status" value="1"/>
</dbReference>
<dbReference type="STRING" id="71139.A0A059CUM1"/>
<dbReference type="Pfam" id="PF14111">
    <property type="entry name" value="DUF4283"/>
    <property type="match status" value="1"/>
</dbReference>
<sequence length="139" mass="16543">MEEKERLRQPWRRSLIIKVLEALATLFPKRELVMIDLANDFFIAKFSLLEDYHFVLREGPWMIFDHYLAIRKWEPNFDPTEAKIDRVTAWVRFPNISIEYFDEAFLMRLGLLIGKPLRVDSTIVLATRGKFSRLVVKLT</sequence>
<gene>
    <name evidence="2" type="ORF">EUGRSUZ_C03006</name>
    <name evidence="3" type="ORF">EUGRSUZ_C03949</name>
</gene>
<dbReference type="Gramene" id="KCW81645">
    <property type="protein sequence ID" value="KCW81645"/>
    <property type="gene ID" value="EUGRSUZ_C03006"/>
</dbReference>
<dbReference type="Gramene" id="KCW82547">
    <property type="protein sequence ID" value="KCW82547"/>
    <property type="gene ID" value="EUGRSUZ_C03949"/>
</dbReference>
<evidence type="ECO:0000259" key="1">
    <source>
        <dbReference type="Pfam" id="PF14111"/>
    </source>
</evidence>
<dbReference type="EMBL" id="KK198755">
    <property type="protein sequence ID" value="KCW82547.1"/>
    <property type="molecule type" value="Genomic_DNA"/>
</dbReference>
<name>A0A059CUM1_EUCGR</name>
<evidence type="ECO:0000313" key="2">
    <source>
        <dbReference type="EMBL" id="KCW81645.1"/>
    </source>
</evidence>
<dbReference type="InterPro" id="IPR040256">
    <property type="entry name" value="At4g02000-like"/>
</dbReference>
<dbReference type="InterPro" id="IPR025558">
    <property type="entry name" value="DUF4283"/>
</dbReference>
<evidence type="ECO:0000313" key="3">
    <source>
        <dbReference type="EMBL" id="KCW82547.1"/>
    </source>
</evidence>
<accession>A0A059CUM1</accession>
<dbReference type="AlphaFoldDB" id="A0A059CUM1"/>
<protein>
    <recommendedName>
        <fullName evidence="1">DUF4283 domain-containing protein</fullName>
    </recommendedName>
</protein>
<dbReference type="PANTHER" id="PTHR31286:SF99">
    <property type="entry name" value="DUF4283 DOMAIN-CONTAINING PROTEIN"/>
    <property type="match status" value="1"/>
</dbReference>
<reference evidence="2" key="1">
    <citation type="submission" date="2013-07" db="EMBL/GenBank/DDBJ databases">
        <title>The genome of Eucalyptus grandis.</title>
        <authorList>
            <person name="Schmutz J."/>
            <person name="Hayes R."/>
            <person name="Myburg A."/>
            <person name="Tuskan G."/>
            <person name="Grattapaglia D."/>
            <person name="Rokhsar D.S."/>
        </authorList>
    </citation>
    <scope>NUCLEOTIDE SEQUENCE</scope>
    <source>
        <tissue evidence="2">Leaf extractions</tissue>
    </source>
</reference>
<dbReference type="EMBL" id="KK198755">
    <property type="protein sequence ID" value="KCW81645.1"/>
    <property type="molecule type" value="Genomic_DNA"/>
</dbReference>
<proteinExistence type="predicted"/>